<dbReference type="Gene3D" id="3.40.50.720">
    <property type="entry name" value="NAD(P)-binding Rossmann-like Domain"/>
    <property type="match status" value="1"/>
</dbReference>
<feature type="domain" description="NAD-dependent epimerase/dehydratase" evidence="3">
    <location>
        <begin position="11"/>
        <end position="273"/>
    </location>
</feature>
<dbReference type="Pfam" id="PF01370">
    <property type="entry name" value="Epimerase"/>
    <property type="match status" value="1"/>
</dbReference>
<evidence type="ECO:0000256" key="2">
    <source>
        <dbReference type="ARBA" id="ARBA00023445"/>
    </source>
</evidence>
<keyword evidence="5" id="KW-1185">Reference proteome</keyword>
<dbReference type="InParanoid" id="A0A2T3BBZ8"/>
<dbReference type="Proteomes" id="UP000241818">
    <property type="component" value="Unassembled WGS sequence"/>
</dbReference>
<dbReference type="PANTHER" id="PTHR10366:SF564">
    <property type="entry name" value="STEROL-4-ALPHA-CARBOXYLATE 3-DEHYDROGENASE, DECARBOXYLATING"/>
    <property type="match status" value="1"/>
</dbReference>
<evidence type="ECO:0000313" key="5">
    <source>
        <dbReference type="Proteomes" id="UP000241818"/>
    </source>
</evidence>
<dbReference type="SUPFAM" id="SSF51735">
    <property type="entry name" value="NAD(P)-binding Rossmann-fold domains"/>
    <property type="match status" value="1"/>
</dbReference>
<keyword evidence="1" id="KW-0560">Oxidoreductase</keyword>
<organism evidence="4 5">
    <name type="scientific">Amorphotheca resinae ATCC 22711</name>
    <dbReference type="NCBI Taxonomy" id="857342"/>
    <lineage>
        <taxon>Eukaryota</taxon>
        <taxon>Fungi</taxon>
        <taxon>Dikarya</taxon>
        <taxon>Ascomycota</taxon>
        <taxon>Pezizomycotina</taxon>
        <taxon>Leotiomycetes</taxon>
        <taxon>Helotiales</taxon>
        <taxon>Amorphothecaceae</taxon>
        <taxon>Amorphotheca</taxon>
    </lineage>
</organism>
<dbReference type="RefSeq" id="XP_024724383.1">
    <property type="nucleotide sequence ID" value="XM_024862361.1"/>
</dbReference>
<dbReference type="OrthoDB" id="2735536at2759"/>
<dbReference type="InterPro" id="IPR036291">
    <property type="entry name" value="NAD(P)-bd_dom_sf"/>
</dbReference>
<dbReference type="STRING" id="857342.A0A2T3BBZ8"/>
<dbReference type="InterPro" id="IPR050425">
    <property type="entry name" value="NAD(P)_dehydrat-like"/>
</dbReference>
<evidence type="ECO:0000256" key="1">
    <source>
        <dbReference type="ARBA" id="ARBA00023002"/>
    </source>
</evidence>
<dbReference type="GO" id="GO:0016616">
    <property type="term" value="F:oxidoreductase activity, acting on the CH-OH group of donors, NAD or NADP as acceptor"/>
    <property type="evidence" value="ECO:0007669"/>
    <property type="project" value="TreeGrafter"/>
</dbReference>
<reference evidence="4 5" key="1">
    <citation type="journal article" date="2018" name="New Phytol.">
        <title>Comparative genomics and transcriptomics depict ericoid mycorrhizal fungi as versatile saprotrophs and plant mutualists.</title>
        <authorList>
            <person name="Martino E."/>
            <person name="Morin E."/>
            <person name="Grelet G.A."/>
            <person name="Kuo A."/>
            <person name="Kohler A."/>
            <person name="Daghino S."/>
            <person name="Barry K.W."/>
            <person name="Cichocki N."/>
            <person name="Clum A."/>
            <person name="Dockter R.B."/>
            <person name="Hainaut M."/>
            <person name="Kuo R.C."/>
            <person name="LaButti K."/>
            <person name="Lindahl B.D."/>
            <person name="Lindquist E.A."/>
            <person name="Lipzen A."/>
            <person name="Khouja H.R."/>
            <person name="Magnuson J."/>
            <person name="Murat C."/>
            <person name="Ohm R.A."/>
            <person name="Singer S.W."/>
            <person name="Spatafora J.W."/>
            <person name="Wang M."/>
            <person name="Veneault-Fourrey C."/>
            <person name="Henrissat B."/>
            <person name="Grigoriev I.V."/>
            <person name="Martin F.M."/>
            <person name="Perotto S."/>
        </authorList>
    </citation>
    <scope>NUCLEOTIDE SEQUENCE [LARGE SCALE GENOMIC DNA]</scope>
    <source>
        <strain evidence="4 5">ATCC 22711</strain>
    </source>
</reference>
<dbReference type="PANTHER" id="PTHR10366">
    <property type="entry name" value="NAD DEPENDENT EPIMERASE/DEHYDRATASE"/>
    <property type="match status" value="1"/>
</dbReference>
<comment type="similarity">
    <text evidence="2">Belongs to the NAD(P)-dependent epimerase/dehydratase family. Dihydroflavonol-4-reductase subfamily.</text>
</comment>
<dbReference type="EMBL" id="KZ679007">
    <property type="protein sequence ID" value="PSS25784.1"/>
    <property type="molecule type" value="Genomic_DNA"/>
</dbReference>
<evidence type="ECO:0000259" key="3">
    <source>
        <dbReference type="Pfam" id="PF01370"/>
    </source>
</evidence>
<sequence length="364" mass="38772">MALPASNGKTVLVTGINGYIASVLGQLLLSKGYSVRGTTRRKASSEPLLKGPYGPYKERVKIYEVPDMTIAGAFDEAANGVHGIFHTASPFNFALDTYDATVTPAVKGTETILNSALKAGPQLSSVVVTSSLIAVIDPGAEPNHVFTEAEFASTALERATKERDEGVKTPGNVLYAASKTAADRFTWKFREQNKPSFAISSINPGVVIGPPIVLPASGSQLNETLLPIYNLMSGAMKTISPNIGTGSFVDVRDVAYMHVWAYENPSKADGERYISFGGFGPVQATADVLRQKYKGTKIAENIILGNPGEGYVGYDKETGEVKAVEYPPGNIRASGKKAETEMGLKFIPFIQSLGETADVLEALL</sequence>
<name>A0A2T3BBZ8_AMORE</name>
<proteinExistence type="inferred from homology"/>
<evidence type="ECO:0000313" key="4">
    <source>
        <dbReference type="EMBL" id="PSS25784.1"/>
    </source>
</evidence>
<dbReference type="AlphaFoldDB" id="A0A2T3BBZ8"/>
<dbReference type="GeneID" id="36570442"/>
<dbReference type="InterPro" id="IPR001509">
    <property type="entry name" value="Epimerase_deHydtase"/>
</dbReference>
<gene>
    <name evidence="4" type="ORF">M430DRAFT_134564</name>
</gene>
<protein>
    <recommendedName>
        <fullName evidence="3">NAD-dependent epimerase/dehydratase domain-containing protein</fullName>
    </recommendedName>
</protein>
<accession>A0A2T3BBZ8</accession>